<proteinExistence type="predicted"/>
<feature type="compositionally biased region" description="Polar residues" evidence="1">
    <location>
        <begin position="89"/>
        <end position="98"/>
    </location>
</feature>
<feature type="compositionally biased region" description="Gly residues" evidence="1">
    <location>
        <begin position="244"/>
        <end position="270"/>
    </location>
</feature>
<feature type="compositionally biased region" description="Gly residues" evidence="1">
    <location>
        <begin position="215"/>
        <end position="233"/>
    </location>
</feature>
<reference evidence="3" key="1">
    <citation type="journal article" date="2019" name="Int. J. Syst. Evol. Microbiol.">
        <title>The Global Catalogue of Microorganisms (GCM) 10K type strain sequencing project: providing services to taxonomists for standard genome sequencing and annotation.</title>
        <authorList>
            <consortium name="The Broad Institute Genomics Platform"/>
            <consortium name="The Broad Institute Genome Sequencing Center for Infectious Disease"/>
            <person name="Wu L."/>
            <person name="Ma J."/>
        </authorList>
    </citation>
    <scope>NUCLEOTIDE SEQUENCE [LARGE SCALE GENOMIC DNA]</scope>
    <source>
        <strain evidence="3">CGMCC 1.16855</strain>
    </source>
</reference>
<organism evidence="2 3">
    <name type="scientific">Falsiroseomonas tokyonensis</name>
    <dbReference type="NCBI Taxonomy" id="430521"/>
    <lineage>
        <taxon>Bacteria</taxon>
        <taxon>Pseudomonadati</taxon>
        <taxon>Pseudomonadota</taxon>
        <taxon>Alphaproteobacteria</taxon>
        <taxon>Acetobacterales</taxon>
        <taxon>Roseomonadaceae</taxon>
        <taxon>Falsiroseomonas</taxon>
    </lineage>
</organism>
<evidence type="ECO:0000313" key="2">
    <source>
        <dbReference type="EMBL" id="MFC3002260.1"/>
    </source>
</evidence>
<gene>
    <name evidence="2" type="ORF">ACFOD3_20345</name>
</gene>
<keyword evidence="3" id="KW-1185">Reference proteome</keyword>
<sequence length="569" mass="55432">MATRSGLASISTRNRPAYQTATRRSGGVTFNYPGFGRDPEAAGAVPVANAPSAPTTTAPQAVSPASTIRPESDEDIDRRAADFGGANGAPSTENNVVSPDQSLTGVIGSIANAASALNPFGAFTALALSDLMGMPPTLSLTQVARGALGESLAEPTPENVSTEDDGTSGGAKADTTSNVTPDNPLTAETAPDAVAADEGGTGPDGGSKSDTAGTGNFGPDGSGGDAEGGTGPDGGDKGDTAGTGNSGPDGSGSDPGGDNAGTDSGGGGYGASDSSADGGYGGESQFMKGGYTGAGDDGIVQPDRPAGTVHEGEIVIPHHMVQQGHGLDALSKIRAGGAGQASARGGLPGVNTNGMMMDPVTSAGPNEVAPFHTPMGGRGAPQSAPAPMSNMQAENTMDDAFGGSFGNEGMGAAGSLADYDPDGMGMDGAPPPGDAEVASMTSVAQQDEYAFGAGMGGGGNVDGDSYLGEDHPYASVQRGSDPFTPADESQGVNADAAAMRLASLPPVAQQAMMMAIGSDPMVASALLEVLGPQFQKMISGALKASVPPQMGAAGAMGGMGAAPPPGMMG</sequence>
<dbReference type="EMBL" id="JBHRSB010000006">
    <property type="protein sequence ID" value="MFC3002260.1"/>
    <property type="molecule type" value="Genomic_DNA"/>
</dbReference>
<dbReference type="Proteomes" id="UP001595420">
    <property type="component" value="Unassembled WGS sequence"/>
</dbReference>
<evidence type="ECO:0000256" key="1">
    <source>
        <dbReference type="SAM" id="MobiDB-lite"/>
    </source>
</evidence>
<feature type="region of interest" description="Disordered" evidence="1">
    <location>
        <begin position="150"/>
        <end position="301"/>
    </location>
</feature>
<feature type="compositionally biased region" description="Polar residues" evidence="1">
    <location>
        <begin position="174"/>
        <end position="183"/>
    </location>
</feature>
<dbReference type="RefSeq" id="WP_216838337.1">
    <property type="nucleotide sequence ID" value="NZ_JAFNJS010000006.1"/>
</dbReference>
<feature type="compositionally biased region" description="Polar residues" evidence="1">
    <location>
        <begin position="1"/>
        <end position="23"/>
    </location>
</feature>
<accession>A0ABV7C1I8</accession>
<comment type="caution">
    <text evidence="2">The sequence shown here is derived from an EMBL/GenBank/DDBJ whole genome shotgun (WGS) entry which is preliminary data.</text>
</comment>
<evidence type="ECO:0000313" key="3">
    <source>
        <dbReference type="Proteomes" id="UP001595420"/>
    </source>
</evidence>
<name>A0ABV7C1I8_9PROT</name>
<feature type="compositionally biased region" description="Low complexity" evidence="1">
    <location>
        <begin position="41"/>
        <end position="66"/>
    </location>
</feature>
<feature type="region of interest" description="Disordered" evidence="1">
    <location>
        <begin position="1"/>
        <end position="98"/>
    </location>
</feature>
<protein>
    <submittedName>
        <fullName evidence="2">Uncharacterized protein</fullName>
    </submittedName>
</protein>